<dbReference type="RefSeq" id="WP_264490293.1">
    <property type="nucleotide sequence ID" value="NZ_JAPDDT010000022.1"/>
</dbReference>
<gene>
    <name evidence="1" type="ORF">OKA05_26750</name>
</gene>
<comment type="caution">
    <text evidence="1">The sequence shown here is derived from an EMBL/GenBank/DDBJ whole genome shotgun (WGS) entry which is preliminary data.</text>
</comment>
<keyword evidence="2" id="KW-1185">Reference proteome</keyword>
<dbReference type="EMBL" id="JAPDDT010000022">
    <property type="protein sequence ID" value="MCW1926186.1"/>
    <property type="molecule type" value="Genomic_DNA"/>
</dbReference>
<sequence length="130" mass="14510">MGFELHLRQSWVQRVIGRFSGTVTDEPQRGMPGIGQITGGFRGQSIRFTKRMPVSYIVQEGRSISVRQWLCELGYDPGRDIPHQPVLYRGRFSSADAASGTWRIPGGNLNVSLSLSIPMPECTGTWTLTR</sequence>
<reference evidence="1 2" key="1">
    <citation type="submission" date="2022-10" db="EMBL/GenBank/DDBJ databases">
        <title>Luteolibacter arcticus strain CCTCC AB 2014275, whole genome shotgun sequencing project.</title>
        <authorList>
            <person name="Zhao G."/>
            <person name="Shen L."/>
        </authorList>
    </citation>
    <scope>NUCLEOTIDE SEQUENCE [LARGE SCALE GENOMIC DNA]</scope>
    <source>
        <strain evidence="1 2">CCTCC AB 2014275</strain>
    </source>
</reference>
<dbReference type="Proteomes" id="UP001320876">
    <property type="component" value="Unassembled WGS sequence"/>
</dbReference>
<organism evidence="1 2">
    <name type="scientific">Luteolibacter arcticus</name>
    <dbReference type="NCBI Taxonomy" id="1581411"/>
    <lineage>
        <taxon>Bacteria</taxon>
        <taxon>Pseudomonadati</taxon>
        <taxon>Verrucomicrobiota</taxon>
        <taxon>Verrucomicrobiia</taxon>
        <taxon>Verrucomicrobiales</taxon>
        <taxon>Verrucomicrobiaceae</taxon>
        <taxon>Luteolibacter</taxon>
    </lineage>
</organism>
<evidence type="ECO:0000313" key="1">
    <source>
        <dbReference type="EMBL" id="MCW1926186.1"/>
    </source>
</evidence>
<evidence type="ECO:0000313" key="2">
    <source>
        <dbReference type="Proteomes" id="UP001320876"/>
    </source>
</evidence>
<proteinExistence type="predicted"/>
<name>A0ABT3GRT4_9BACT</name>
<evidence type="ECO:0008006" key="3">
    <source>
        <dbReference type="Google" id="ProtNLM"/>
    </source>
</evidence>
<protein>
    <recommendedName>
        <fullName evidence="3">Phage tail protein</fullName>
    </recommendedName>
</protein>
<accession>A0ABT3GRT4</accession>